<evidence type="ECO:0000256" key="1">
    <source>
        <dbReference type="SAM" id="MobiDB-lite"/>
    </source>
</evidence>
<comment type="caution">
    <text evidence="2">The sequence shown here is derived from an EMBL/GenBank/DDBJ whole genome shotgun (WGS) entry which is preliminary data.</text>
</comment>
<keyword evidence="3" id="KW-1185">Reference proteome</keyword>
<organism evidence="2 3">
    <name type="scientific">Pelagomonas calceolata</name>
    <dbReference type="NCBI Taxonomy" id="35677"/>
    <lineage>
        <taxon>Eukaryota</taxon>
        <taxon>Sar</taxon>
        <taxon>Stramenopiles</taxon>
        <taxon>Ochrophyta</taxon>
        <taxon>Pelagophyceae</taxon>
        <taxon>Pelagomonadales</taxon>
        <taxon>Pelagomonadaceae</taxon>
        <taxon>Pelagomonas</taxon>
    </lineage>
</organism>
<accession>A0A8J2X3Z6</accession>
<evidence type="ECO:0008006" key="4">
    <source>
        <dbReference type="Google" id="ProtNLM"/>
    </source>
</evidence>
<name>A0A8J2X3Z6_9STRA</name>
<dbReference type="AlphaFoldDB" id="A0A8J2X3Z6"/>
<evidence type="ECO:0000313" key="3">
    <source>
        <dbReference type="Proteomes" id="UP000789595"/>
    </source>
</evidence>
<gene>
    <name evidence="2" type="ORF">PECAL_6P12200</name>
</gene>
<proteinExistence type="predicted"/>
<sequence length="222" mass="23520">MGCGGSKQWVAAMGTHSPGSSGRSPQVDWNAPLSLRAVQSSPMDGNGRLSNITSRGGGFANFGGRSGGHGCFPHWALFEGCEGRLVAGVEMKAYVAGESPKTMTVETSDEQEGPWRPVASLSADAAWGEDVPWARVSEPDPAVKHWSWAPMKLGRYLRLTFTSSFNGDAPTMYHTFFYPPVPTAVHPEIEVHGGGSSSGGKVEGGGEEPTVEGVVVEMEPER</sequence>
<protein>
    <recommendedName>
        <fullName evidence="4">F5/8 type C domain-containing protein</fullName>
    </recommendedName>
</protein>
<dbReference type="Proteomes" id="UP000789595">
    <property type="component" value="Unassembled WGS sequence"/>
</dbReference>
<reference evidence="2" key="1">
    <citation type="submission" date="2021-11" db="EMBL/GenBank/DDBJ databases">
        <authorList>
            <consortium name="Genoscope - CEA"/>
            <person name="William W."/>
        </authorList>
    </citation>
    <scope>NUCLEOTIDE SEQUENCE</scope>
</reference>
<feature type="region of interest" description="Disordered" evidence="1">
    <location>
        <begin position="192"/>
        <end position="222"/>
    </location>
</feature>
<dbReference type="EMBL" id="CAKKNE010000006">
    <property type="protein sequence ID" value="CAH0379591.1"/>
    <property type="molecule type" value="Genomic_DNA"/>
</dbReference>
<feature type="compositionally biased region" description="Low complexity" evidence="1">
    <location>
        <begin position="211"/>
        <end position="222"/>
    </location>
</feature>
<feature type="compositionally biased region" description="Gly residues" evidence="1">
    <location>
        <begin position="192"/>
        <end position="203"/>
    </location>
</feature>
<evidence type="ECO:0000313" key="2">
    <source>
        <dbReference type="EMBL" id="CAH0379591.1"/>
    </source>
</evidence>